<reference evidence="1 2" key="2">
    <citation type="journal article" date="2022" name="Mol. Ecol. Resour.">
        <title>The genomes of chicory, endive, great burdock and yacon provide insights into Asteraceae paleo-polyploidization history and plant inulin production.</title>
        <authorList>
            <person name="Fan W."/>
            <person name="Wang S."/>
            <person name="Wang H."/>
            <person name="Wang A."/>
            <person name="Jiang F."/>
            <person name="Liu H."/>
            <person name="Zhao H."/>
            <person name="Xu D."/>
            <person name="Zhang Y."/>
        </authorList>
    </citation>
    <scope>NUCLEOTIDE SEQUENCE [LARGE SCALE GENOMIC DNA]</scope>
    <source>
        <strain evidence="2">cv. Punajuju</strain>
        <tissue evidence="1">Leaves</tissue>
    </source>
</reference>
<protein>
    <submittedName>
        <fullName evidence="1">Uncharacterized protein</fullName>
    </submittedName>
</protein>
<keyword evidence="2" id="KW-1185">Reference proteome</keyword>
<gene>
    <name evidence="1" type="ORF">L2E82_07955</name>
</gene>
<evidence type="ECO:0000313" key="2">
    <source>
        <dbReference type="Proteomes" id="UP001055811"/>
    </source>
</evidence>
<sequence>MAGFHLPGDPYFPEEGNGGWLNEEPEEEPEEVPEEEPEEASEEEDQWDEEESEDEPEVIDPRHPVRSFHAPPPPPLFQVYRHPDGPLWMRAPRKRVLPIHRPLLIEEPLQGPTPDWAEQIRVWSREQDLRPPYHLFYDHYDISKGGYADRALPTMVGRINRHGEQIRATTSQIMDVGATAEVTAARLRRLDEAHDHTSRRADPLEEDVQTALGMWREAIIRISESEERIREVERRAEEAEHEAAELRAQVDALRGTRRSDSS</sequence>
<evidence type="ECO:0000313" key="1">
    <source>
        <dbReference type="EMBL" id="KAI3778577.1"/>
    </source>
</evidence>
<name>A0ACB9G576_CICIN</name>
<dbReference type="EMBL" id="CM042010">
    <property type="protein sequence ID" value="KAI3778577.1"/>
    <property type="molecule type" value="Genomic_DNA"/>
</dbReference>
<accession>A0ACB9G576</accession>
<dbReference type="Proteomes" id="UP001055811">
    <property type="component" value="Linkage Group LG02"/>
</dbReference>
<comment type="caution">
    <text evidence="1">The sequence shown here is derived from an EMBL/GenBank/DDBJ whole genome shotgun (WGS) entry which is preliminary data.</text>
</comment>
<organism evidence="1 2">
    <name type="scientific">Cichorium intybus</name>
    <name type="common">Chicory</name>
    <dbReference type="NCBI Taxonomy" id="13427"/>
    <lineage>
        <taxon>Eukaryota</taxon>
        <taxon>Viridiplantae</taxon>
        <taxon>Streptophyta</taxon>
        <taxon>Embryophyta</taxon>
        <taxon>Tracheophyta</taxon>
        <taxon>Spermatophyta</taxon>
        <taxon>Magnoliopsida</taxon>
        <taxon>eudicotyledons</taxon>
        <taxon>Gunneridae</taxon>
        <taxon>Pentapetalae</taxon>
        <taxon>asterids</taxon>
        <taxon>campanulids</taxon>
        <taxon>Asterales</taxon>
        <taxon>Asteraceae</taxon>
        <taxon>Cichorioideae</taxon>
        <taxon>Cichorieae</taxon>
        <taxon>Cichoriinae</taxon>
        <taxon>Cichorium</taxon>
    </lineage>
</organism>
<reference evidence="2" key="1">
    <citation type="journal article" date="2022" name="Mol. Ecol. Resour.">
        <title>The genomes of chicory, endive, great burdock and yacon provide insights into Asteraceae palaeo-polyploidization history and plant inulin production.</title>
        <authorList>
            <person name="Fan W."/>
            <person name="Wang S."/>
            <person name="Wang H."/>
            <person name="Wang A."/>
            <person name="Jiang F."/>
            <person name="Liu H."/>
            <person name="Zhao H."/>
            <person name="Xu D."/>
            <person name="Zhang Y."/>
        </authorList>
    </citation>
    <scope>NUCLEOTIDE SEQUENCE [LARGE SCALE GENOMIC DNA]</scope>
    <source>
        <strain evidence="2">cv. Punajuju</strain>
    </source>
</reference>
<proteinExistence type="predicted"/>